<dbReference type="RefSeq" id="WP_188158472.1">
    <property type="nucleotide sequence ID" value="NZ_BMGH01000001.1"/>
</dbReference>
<reference evidence="2" key="1">
    <citation type="journal article" date="2014" name="Int. J. Syst. Evol. Microbiol.">
        <title>Complete genome sequence of Corynebacterium casei LMG S-19264T (=DSM 44701T), isolated from a smear-ripened cheese.</title>
        <authorList>
            <consortium name="US DOE Joint Genome Institute (JGI-PGF)"/>
            <person name="Walter F."/>
            <person name="Albersmeier A."/>
            <person name="Kalinowski J."/>
            <person name="Ruckert C."/>
        </authorList>
    </citation>
    <scope>NUCLEOTIDE SEQUENCE</scope>
    <source>
        <strain evidence="2">CGMCC 1.12921</strain>
    </source>
</reference>
<keyword evidence="1" id="KW-0732">Signal</keyword>
<evidence type="ECO:0000256" key="1">
    <source>
        <dbReference type="SAM" id="SignalP"/>
    </source>
</evidence>
<feature type="chain" id="PRO_5035233310" evidence="1">
    <location>
        <begin position="24"/>
        <end position="665"/>
    </location>
</feature>
<protein>
    <submittedName>
        <fullName evidence="2">Uncharacterized protein</fullName>
    </submittedName>
</protein>
<name>A0A8J2V5Y6_9PROT</name>
<organism evidence="2 3">
    <name type="scientific">Aquisalinus flavus</name>
    <dbReference type="NCBI Taxonomy" id="1526572"/>
    <lineage>
        <taxon>Bacteria</taxon>
        <taxon>Pseudomonadati</taxon>
        <taxon>Pseudomonadota</taxon>
        <taxon>Alphaproteobacteria</taxon>
        <taxon>Parvularculales</taxon>
        <taxon>Parvularculaceae</taxon>
        <taxon>Aquisalinus</taxon>
    </lineage>
</organism>
<evidence type="ECO:0000313" key="3">
    <source>
        <dbReference type="Proteomes" id="UP000613582"/>
    </source>
</evidence>
<gene>
    <name evidence="2" type="ORF">GCM10011342_20950</name>
</gene>
<dbReference type="Proteomes" id="UP000613582">
    <property type="component" value="Unassembled WGS sequence"/>
</dbReference>
<dbReference type="EMBL" id="BMGH01000001">
    <property type="protein sequence ID" value="GGD11946.1"/>
    <property type="molecule type" value="Genomic_DNA"/>
</dbReference>
<reference evidence="2" key="2">
    <citation type="submission" date="2020-09" db="EMBL/GenBank/DDBJ databases">
        <authorList>
            <person name="Sun Q."/>
            <person name="Zhou Y."/>
        </authorList>
    </citation>
    <scope>NUCLEOTIDE SEQUENCE</scope>
    <source>
        <strain evidence="2">CGMCC 1.12921</strain>
    </source>
</reference>
<keyword evidence="3" id="KW-1185">Reference proteome</keyword>
<feature type="signal peptide" evidence="1">
    <location>
        <begin position="1"/>
        <end position="23"/>
    </location>
</feature>
<proteinExistence type="predicted"/>
<sequence length="665" mass="75560">MKIHTLAFAAVFAIAIAGQNAFAAGLESEERIEQVLTLFVANPSEELPVTQHPVKPQQVFSRHFNISRSARAYLQLSTDPSQDAYSSALLQEVAQYYIDNPIEIPDPDATYWAGEYHAAALAMFGINGTVRKGAISRDAEITMLEYMVDYLNYWSRPDRYQFSLEHQTYYYWNSENHWWQEIVTSWGYLLALKDDPDFRDTKLADGKTLQEHYEVTVAYMKEHMRQRAKKGFFVEISSGGYSGRMHNMYYLIHDISPDEDLKALAAKTLDLWWSFWAEEQISGERGGGKVRHRRLRGLLPNTEIHMVPAWYYFGIGTRNKDYLKDLDGDSTVMAGNYMALLSNYRPAPIIYKILADRETAPAYAITQRRVGKSAGQDEDLPEALIAPNPERDLYGNTGIPKHKFFDYENGSVLKYSWVSPNFILGTNMRPPYDVQEWVAGQAQSWWHGLLLKSNKTGYPDRVVPTLIYPSDSMGEQYAVQSKTSFMARKLNDSWSQVSDNTDFPMGVFVSEGLKNDTTLDGDFIFIEGPTAWVAVRAAKTGFARSDEILTAAQQNAGNFYLLETDTQPVIIEVAEHGDYTDFTEFEATVRNAKLSFENGAYHYESLSGDRLTMFDDRSAPMINDQTVNFHPAMAYDSRYISSAWDSGIITITVGDELHVIDFTVH</sequence>
<accession>A0A8J2V5Y6</accession>
<evidence type="ECO:0000313" key="2">
    <source>
        <dbReference type="EMBL" id="GGD11946.1"/>
    </source>
</evidence>
<comment type="caution">
    <text evidence="2">The sequence shown here is derived from an EMBL/GenBank/DDBJ whole genome shotgun (WGS) entry which is preliminary data.</text>
</comment>
<dbReference type="AlphaFoldDB" id="A0A8J2V5Y6"/>